<reference evidence="7 8" key="1">
    <citation type="submission" date="2015-07" db="EMBL/GenBank/DDBJ databases">
        <title>High-quality genome of monoxenous trypanosomatid Leptomonas pyrrhocoris.</title>
        <authorList>
            <person name="Flegontov P."/>
            <person name="Butenko A."/>
            <person name="Firsov S."/>
            <person name="Vlcek C."/>
            <person name="Logacheva M.D."/>
            <person name="Field M."/>
            <person name="Filatov D."/>
            <person name="Flegontova O."/>
            <person name="Gerasimov E."/>
            <person name="Jackson A.P."/>
            <person name="Kelly S."/>
            <person name="Opperdoes F."/>
            <person name="O'Reilly A."/>
            <person name="Votypka J."/>
            <person name="Yurchenko V."/>
            <person name="Lukes J."/>
        </authorList>
    </citation>
    <scope>NUCLEOTIDE SEQUENCE [LARGE SCALE GENOMIC DNA]</scope>
    <source>
        <strain evidence="7">H10</strain>
    </source>
</reference>
<dbReference type="InterPro" id="IPR050846">
    <property type="entry name" value="TLCD"/>
</dbReference>
<gene>
    <name evidence="7" type="ORF">ABB37_09448</name>
</gene>
<evidence type="ECO:0000256" key="2">
    <source>
        <dbReference type="ARBA" id="ARBA00022692"/>
    </source>
</evidence>
<keyword evidence="3 5" id="KW-1133">Transmembrane helix</keyword>
<comment type="subcellular location">
    <subcellularLocation>
        <location evidence="1">Membrane</location>
        <topology evidence="1">Multi-pass membrane protein</topology>
    </subcellularLocation>
</comment>
<dbReference type="RefSeq" id="XP_015652629.1">
    <property type="nucleotide sequence ID" value="XM_015808916.1"/>
</dbReference>
<dbReference type="OMA" id="GYYTGCF"/>
<keyword evidence="8" id="KW-1185">Reference proteome</keyword>
<evidence type="ECO:0000256" key="3">
    <source>
        <dbReference type="ARBA" id="ARBA00022989"/>
    </source>
</evidence>
<feature type="transmembrane region" description="Helical" evidence="5">
    <location>
        <begin position="98"/>
        <end position="119"/>
    </location>
</feature>
<evidence type="ECO:0000313" key="7">
    <source>
        <dbReference type="EMBL" id="KPA74190.1"/>
    </source>
</evidence>
<feature type="transmembrane region" description="Helical" evidence="5">
    <location>
        <begin position="194"/>
        <end position="214"/>
    </location>
</feature>
<dbReference type="OrthoDB" id="276006at2759"/>
<dbReference type="InterPro" id="IPR006634">
    <property type="entry name" value="TLC-dom"/>
</dbReference>
<organism evidence="7 8">
    <name type="scientific">Leptomonas pyrrhocoris</name>
    <name type="common">Firebug parasite</name>
    <dbReference type="NCBI Taxonomy" id="157538"/>
    <lineage>
        <taxon>Eukaryota</taxon>
        <taxon>Discoba</taxon>
        <taxon>Euglenozoa</taxon>
        <taxon>Kinetoplastea</taxon>
        <taxon>Metakinetoplastina</taxon>
        <taxon>Trypanosomatida</taxon>
        <taxon>Trypanosomatidae</taxon>
        <taxon>Leishmaniinae</taxon>
        <taxon>Leptomonas</taxon>
    </lineage>
</organism>
<protein>
    <recommendedName>
        <fullName evidence="6">TLC domain-containing protein</fullName>
    </recommendedName>
</protein>
<feature type="transmembrane region" description="Helical" evidence="5">
    <location>
        <begin position="57"/>
        <end position="78"/>
    </location>
</feature>
<dbReference type="EMBL" id="LGTL01000031">
    <property type="protein sequence ID" value="KPA74190.1"/>
    <property type="molecule type" value="Genomic_DNA"/>
</dbReference>
<keyword evidence="2 5" id="KW-0812">Transmembrane</keyword>
<evidence type="ECO:0000256" key="5">
    <source>
        <dbReference type="SAM" id="Phobius"/>
    </source>
</evidence>
<dbReference type="Proteomes" id="UP000037923">
    <property type="component" value="Unassembled WGS sequence"/>
</dbReference>
<dbReference type="PANTHER" id="PTHR13439">
    <property type="entry name" value="CT120 PROTEIN"/>
    <property type="match status" value="1"/>
</dbReference>
<dbReference type="GO" id="GO:0005783">
    <property type="term" value="C:endoplasmic reticulum"/>
    <property type="evidence" value="ECO:0007669"/>
    <property type="project" value="TreeGrafter"/>
</dbReference>
<proteinExistence type="predicted"/>
<evidence type="ECO:0000259" key="6">
    <source>
        <dbReference type="Pfam" id="PF03798"/>
    </source>
</evidence>
<feature type="transmembrane region" description="Helical" evidence="5">
    <location>
        <begin position="18"/>
        <end position="36"/>
    </location>
</feature>
<dbReference type="VEuPathDB" id="TriTrypDB:LpyrH10_31_1020"/>
<dbReference type="Pfam" id="PF03798">
    <property type="entry name" value="TRAM_LAG1_CLN8"/>
    <property type="match status" value="1"/>
</dbReference>
<feature type="domain" description="TLC" evidence="6">
    <location>
        <begin position="59"/>
        <end position="271"/>
    </location>
</feature>
<feature type="transmembrane region" description="Helical" evidence="5">
    <location>
        <begin position="126"/>
        <end position="145"/>
    </location>
</feature>
<dbReference type="GO" id="GO:0016020">
    <property type="term" value="C:membrane"/>
    <property type="evidence" value="ECO:0007669"/>
    <property type="project" value="UniProtKB-SubCell"/>
</dbReference>
<sequence>MGFATAHDTWVAPMLRDGIIFAPMVCFWFTCQFLFTKQLPKRVPNWKKLTTAQKEDIIVRCCSIANAGIMSLSAVLFVTNLIKSGGVLSNDLYATMPYYRFSRVAIVAYFVWDIFVCYYYRWSLSWKLHAFCSFIGSYTLLFPFSEYYAGYYTGCFELSNGFLHASIIMRDLCDIADKKTQKRLIEKLEKRATVCEYVFGGLYLLIRVIGGTYVTGNWLYSVLSNWRSDVVHAGEAGHTPRVHNEVATGLAVVALTTVQLLQYFWFGEIVKKALGLSSGASAEPTDGEKKK</sequence>
<dbReference type="GO" id="GO:0055088">
    <property type="term" value="P:lipid homeostasis"/>
    <property type="evidence" value="ECO:0007669"/>
    <property type="project" value="TreeGrafter"/>
</dbReference>
<evidence type="ECO:0000313" key="8">
    <source>
        <dbReference type="Proteomes" id="UP000037923"/>
    </source>
</evidence>
<name>A0A0M9FQT2_LEPPY</name>
<comment type="caution">
    <text evidence="7">The sequence shown here is derived from an EMBL/GenBank/DDBJ whole genome shotgun (WGS) entry which is preliminary data.</text>
</comment>
<keyword evidence="4 5" id="KW-0472">Membrane</keyword>
<dbReference type="PANTHER" id="PTHR13439:SF0">
    <property type="entry name" value="TOPOISOMERASE I DAMAGE AFFECTED PROTEIN 4"/>
    <property type="match status" value="1"/>
</dbReference>
<accession>A0A0M9FQT2</accession>
<evidence type="ECO:0000256" key="4">
    <source>
        <dbReference type="ARBA" id="ARBA00023136"/>
    </source>
</evidence>
<dbReference type="AlphaFoldDB" id="A0A0M9FQT2"/>
<dbReference type="GeneID" id="26909731"/>
<evidence type="ECO:0000256" key="1">
    <source>
        <dbReference type="ARBA" id="ARBA00004141"/>
    </source>
</evidence>